<dbReference type="AlphaFoldDB" id="A0A9W9D0X2"/>
<dbReference type="Pfam" id="PF17389">
    <property type="entry name" value="Bac_rhamnosid6H"/>
    <property type="match status" value="1"/>
</dbReference>
<keyword evidence="5" id="KW-1185">Reference proteome</keyword>
<sequence>MDTYRSTTFNVRASASPQTIRAVYVQRSQRYQKITLVSPDSSVSFTRTGFERIRPSYPVKSTFTCSNPLLNQIWGNGARTVDMCTVAKGETSSAWEVTEEGTTIRGQHWAPCRQGTRWADKRVRFQVQIKTGGASWAVHMVANGLIFCLDAAAQVLYACEGLSTESTVFPVAEKGRWPIDNLQLDTWLDVETVTRGNTVTVSIQGRQPAVIEDLDIRPILGGSANNTGSVAFGGPCQWVGVYRQFSVHDLAGQVLYENTLLLADKERTLADFQVGTNALACTIDGAKRDRACFGGDLYVMGQSIAHSSMAFEAIAGSIELLTSHQTTEGYLGNLCPIQAPVHDGIEEPPTYAFYSLSYALLLVVAIRDYWLHTGDEKTRSTCYGALEKLMAYTDRHISQGIVIAPPHLSMHWFPLGGPVFGASGALNNAYYEALQAMAVLAHDPADVQKYQIKAHTLKSNILQHFYDSSTGIYHLDKNSSSSGICQDIKAHAMTMDLLPHHIDDVEHLTDQSSQLPRAFRGLGHWDVANVVSPYATGYAVEALFSRDRGTEAVKLIERVWGPMADNTSPNYSGGHWEAMKPDGTPHGHDTSLMHGWSTWPVSLMPRYLAGLQPIEPGWKSFSVAPVLAGLKEIECVLETVGGTVGVRLGIDELNGHGTLEVLAPHGVRARLQSPQGWIIKGPWMIEGSGVWQKSSLSEATNCQDAASKETTLRKTASPELSAYSRERQESSLSSKFRMLLSRFTAIRA</sequence>
<dbReference type="InterPro" id="IPR035396">
    <property type="entry name" value="Bac_rhamnosid6H"/>
</dbReference>
<dbReference type="Gene3D" id="1.50.10.10">
    <property type="match status" value="1"/>
</dbReference>
<evidence type="ECO:0008006" key="6">
    <source>
        <dbReference type="Google" id="ProtNLM"/>
    </source>
</evidence>
<name>A0A9W9D0X2_9PLEO</name>
<evidence type="ECO:0000259" key="3">
    <source>
        <dbReference type="Pfam" id="PF17390"/>
    </source>
</evidence>
<dbReference type="InterPro" id="IPR012341">
    <property type="entry name" value="6hp_glycosidase-like_sf"/>
</dbReference>
<evidence type="ECO:0000313" key="4">
    <source>
        <dbReference type="EMBL" id="KAJ4395643.1"/>
    </source>
</evidence>
<dbReference type="Proteomes" id="UP001140510">
    <property type="component" value="Unassembled WGS sequence"/>
</dbReference>
<dbReference type="InterPro" id="IPR035398">
    <property type="entry name" value="Bac_rhamnosid_C"/>
</dbReference>
<evidence type="ECO:0000256" key="1">
    <source>
        <dbReference type="SAM" id="MobiDB-lite"/>
    </source>
</evidence>
<dbReference type="PANTHER" id="PTHR34987:SF4">
    <property type="entry name" value="ALPHA-L-RHAMNOSIDASE C-TERMINAL DOMAIN-CONTAINING PROTEIN"/>
    <property type="match status" value="1"/>
</dbReference>
<dbReference type="PANTHER" id="PTHR34987">
    <property type="entry name" value="C, PUTATIVE (AFU_ORTHOLOGUE AFUA_3G02880)-RELATED"/>
    <property type="match status" value="1"/>
</dbReference>
<protein>
    <recommendedName>
        <fullName evidence="6">Alpha-L-rhamnosidase</fullName>
    </recommendedName>
</protein>
<dbReference type="Gene3D" id="2.60.420.10">
    <property type="entry name" value="Maltose phosphorylase, domain 3"/>
    <property type="match status" value="1"/>
</dbReference>
<dbReference type="GO" id="GO:0003824">
    <property type="term" value="F:catalytic activity"/>
    <property type="evidence" value="ECO:0007669"/>
    <property type="project" value="UniProtKB-ARBA"/>
</dbReference>
<accession>A0A9W9D0X2</accession>
<organism evidence="4 5">
    <name type="scientific">Didymella pomorum</name>
    <dbReference type="NCBI Taxonomy" id="749634"/>
    <lineage>
        <taxon>Eukaryota</taxon>
        <taxon>Fungi</taxon>
        <taxon>Dikarya</taxon>
        <taxon>Ascomycota</taxon>
        <taxon>Pezizomycotina</taxon>
        <taxon>Dothideomycetes</taxon>
        <taxon>Pleosporomycetidae</taxon>
        <taxon>Pleosporales</taxon>
        <taxon>Pleosporineae</taxon>
        <taxon>Didymellaceae</taxon>
        <taxon>Didymella</taxon>
    </lineage>
</organism>
<dbReference type="InterPro" id="IPR008928">
    <property type="entry name" value="6-hairpin_glycosidase_sf"/>
</dbReference>
<proteinExistence type="predicted"/>
<reference evidence="4" key="1">
    <citation type="submission" date="2022-10" db="EMBL/GenBank/DDBJ databases">
        <title>Tapping the CABI collections for fungal endophytes: first genome assemblies for Collariella, Neodidymelliopsis, Ascochyta clinopodiicola, Didymella pomorum, Didymosphaeria variabile, Neocosmospora piperis and Neocucurbitaria cava.</title>
        <authorList>
            <person name="Hill R."/>
        </authorList>
    </citation>
    <scope>NUCLEOTIDE SEQUENCE</scope>
    <source>
        <strain evidence="4">IMI 355091</strain>
    </source>
</reference>
<dbReference type="EMBL" id="JAPEVA010000150">
    <property type="protein sequence ID" value="KAJ4395643.1"/>
    <property type="molecule type" value="Genomic_DNA"/>
</dbReference>
<dbReference type="SUPFAM" id="SSF48208">
    <property type="entry name" value="Six-hairpin glycosidases"/>
    <property type="match status" value="1"/>
</dbReference>
<dbReference type="Pfam" id="PF17390">
    <property type="entry name" value="Bac_rhamnosid_C"/>
    <property type="match status" value="1"/>
</dbReference>
<evidence type="ECO:0000313" key="5">
    <source>
        <dbReference type="Proteomes" id="UP001140510"/>
    </source>
</evidence>
<dbReference type="OrthoDB" id="10036721at2759"/>
<comment type="caution">
    <text evidence="4">The sequence shown here is derived from an EMBL/GenBank/DDBJ whole genome shotgun (WGS) entry which is preliminary data.</text>
</comment>
<feature type="region of interest" description="Disordered" evidence="1">
    <location>
        <begin position="705"/>
        <end position="724"/>
    </location>
</feature>
<evidence type="ECO:0000259" key="2">
    <source>
        <dbReference type="Pfam" id="PF17389"/>
    </source>
</evidence>
<feature type="domain" description="Alpha-L-rhamnosidase six-hairpin glycosidase" evidence="2">
    <location>
        <begin position="277"/>
        <end position="501"/>
    </location>
</feature>
<gene>
    <name evidence="4" type="ORF">N0V91_010709</name>
</gene>
<feature type="domain" description="Alpha-L-rhamnosidase C-terminal" evidence="3">
    <location>
        <begin position="610"/>
        <end position="674"/>
    </location>
</feature>
<dbReference type="GO" id="GO:0005975">
    <property type="term" value="P:carbohydrate metabolic process"/>
    <property type="evidence" value="ECO:0007669"/>
    <property type="project" value="InterPro"/>
</dbReference>